<feature type="compositionally biased region" description="Acidic residues" evidence="1">
    <location>
        <begin position="156"/>
        <end position="178"/>
    </location>
</feature>
<dbReference type="Proteomes" id="UP001187343">
    <property type="component" value="Unassembled WGS sequence"/>
</dbReference>
<feature type="chain" id="PRO_5041716602" description="Type III endosome membrane protein TEMP" evidence="3">
    <location>
        <begin position="26"/>
        <end position="178"/>
    </location>
</feature>
<feature type="region of interest" description="Disordered" evidence="1">
    <location>
        <begin position="147"/>
        <end position="178"/>
    </location>
</feature>
<accession>A0AA88PW84</accession>
<keyword evidence="5" id="KW-1185">Reference proteome</keyword>
<reference evidence="4" key="1">
    <citation type="submission" date="2023-08" db="EMBL/GenBank/DDBJ databases">
        <title>Chromosome-level Genome Assembly of mud carp (Cirrhinus molitorella).</title>
        <authorList>
            <person name="Liu H."/>
        </authorList>
    </citation>
    <scope>NUCLEOTIDE SEQUENCE</scope>
    <source>
        <strain evidence="4">Prfri</strain>
        <tissue evidence="4">Muscle</tissue>
    </source>
</reference>
<keyword evidence="3" id="KW-0732">Signal</keyword>
<feature type="signal peptide" evidence="3">
    <location>
        <begin position="1"/>
        <end position="25"/>
    </location>
</feature>
<evidence type="ECO:0000256" key="3">
    <source>
        <dbReference type="SAM" id="SignalP"/>
    </source>
</evidence>
<organism evidence="4 5">
    <name type="scientific">Cirrhinus molitorella</name>
    <name type="common">mud carp</name>
    <dbReference type="NCBI Taxonomy" id="172907"/>
    <lineage>
        <taxon>Eukaryota</taxon>
        <taxon>Metazoa</taxon>
        <taxon>Chordata</taxon>
        <taxon>Craniata</taxon>
        <taxon>Vertebrata</taxon>
        <taxon>Euteleostomi</taxon>
        <taxon>Actinopterygii</taxon>
        <taxon>Neopterygii</taxon>
        <taxon>Teleostei</taxon>
        <taxon>Ostariophysi</taxon>
        <taxon>Cypriniformes</taxon>
        <taxon>Cyprinidae</taxon>
        <taxon>Labeoninae</taxon>
        <taxon>Labeonini</taxon>
        <taxon>Cirrhinus</taxon>
    </lineage>
</organism>
<sequence>MGNTHHRVNMVLVTYLVLSAHVCLTSQEHQAAVSTEFQLYITSDGPNATESSGITEAHSAWPIVLGALTVVFSICFLIALAVRYRFIRWCLTRHRHTLLFEGETASRFDQAGDLEGQIPVRGMRGRMIGRRESSDYDDDGFIEDNYIQASQREKAEEEEIQHEDAEDSDDELLNPDTI</sequence>
<keyword evidence="2" id="KW-0472">Membrane</keyword>
<comment type="caution">
    <text evidence="4">The sequence shown here is derived from an EMBL/GenBank/DDBJ whole genome shotgun (WGS) entry which is preliminary data.</text>
</comment>
<keyword evidence="2" id="KW-1133">Transmembrane helix</keyword>
<evidence type="ECO:0008006" key="6">
    <source>
        <dbReference type="Google" id="ProtNLM"/>
    </source>
</evidence>
<name>A0AA88PW84_9TELE</name>
<evidence type="ECO:0000256" key="2">
    <source>
        <dbReference type="SAM" id="Phobius"/>
    </source>
</evidence>
<dbReference type="EMBL" id="JAUYZG010000008">
    <property type="protein sequence ID" value="KAK2901337.1"/>
    <property type="molecule type" value="Genomic_DNA"/>
</dbReference>
<feature type="transmembrane region" description="Helical" evidence="2">
    <location>
        <begin position="60"/>
        <end position="82"/>
    </location>
</feature>
<evidence type="ECO:0000313" key="4">
    <source>
        <dbReference type="EMBL" id="KAK2901337.1"/>
    </source>
</evidence>
<dbReference type="AlphaFoldDB" id="A0AA88PW84"/>
<gene>
    <name evidence="4" type="ORF">Q8A67_009452</name>
</gene>
<evidence type="ECO:0000256" key="1">
    <source>
        <dbReference type="SAM" id="MobiDB-lite"/>
    </source>
</evidence>
<keyword evidence="2" id="KW-0812">Transmembrane</keyword>
<proteinExistence type="predicted"/>
<dbReference type="PANTHER" id="PTHR31450">
    <property type="entry name" value="LEUCINE-RICH REPEAT-CONTAINING PROTEIN 19 LRRC19 FAMILY MEMBER"/>
    <property type="match status" value="1"/>
</dbReference>
<evidence type="ECO:0000313" key="5">
    <source>
        <dbReference type="Proteomes" id="UP001187343"/>
    </source>
</evidence>
<dbReference type="PANTHER" id="PTHR31450:SF3">
    <property type="entry name" value="TYPE III ENDOSOME MEMBRANE PROTEIN TEMP"/>
    <property type="match status" value="1"/>
</dbReference>
<protein>
    <recommendedName>
        <fullName evidence="6">Type III endosome membrane protein TEMP</fullName>
    </recommendedName>
</protein>